<dbReference type="CDD" id="cd02208">
    <property type="entry name" value="cupin_RmlC-like"/>
    <property type="match status" value="1"/>
</dbReference>
<keyword evidence="9" id="KW-0805">Transcription regulation</keyword>
<dbReference type="Pfam" id="PF10497">
    <property type="entry name" value="zf-4CXXC_R1"/>
    <property type="match status" value="1"/>
</dbReference>
<evidence type="ECO:0000256" key="11">
    <source>
        <dbReference type="ARBA" id="ARBA00023242"/>
    </source>
</evidence>
<dbReference type="InterPro" id="IPR003347">
    <property type="entry name" value="JmjC_dom"/>
</dbReference>
<dbReference type="PANTHER" id="PTHR12549:SF37">
    <property type="entry name" value="LYSINE-SPECIFIC DEMETHYLASE JMJ26"/>
    <property type="match status" value="1"/>
</dbReference>
<dbReference type="InterPro" id="IPR018866">
    <property type="entry name" value="Znf-4CXXC_R1"/>
</dbReference>
<keyword evidence="18" id="KW-1185">Reference proteome</keyword>
<evidence type="ECO:0000256" key="13">
    <source>
        <dbReference type="PROSITE-ProRule" id="PRU00175"/>
    </source>
</evidence>
<dbReference type="AlphaFoldDB" id="A0AAW1JML4"/>
<evidence type="ECO:0000313" key="18">
    <source>
        <dbReference type="Proteomes" id="UP001443914"/>
    </source>
</evidence>
<evidence type="ECO:0000256" key="10">
    <source>
        <dbReference type="ARBA" id="ARBA00023163"/>
    </source>
</evidence>
<name>A0AAW1JML4_SAPOF</name>
<evidence type="ECO:0000256" key="2">
    <source>
        <dbReference type="ARBA" id="ARBA00004123"/>
    </source>
</evidence>
<feature type="compositionally biased region" description="Low complexity" evidence="14">
    <location>
        <begin position="156"/>
        <end position="171"/>
    </location>
</feature>
<evidence type="ECO:0000256" key="8">
    <source>
        <dbReference type="ARBA" id="ARBA00023004"/>
    </source>
</evidence>
<comment type="subcellular location">
    <subcellularLocation>
        <location evidence="2">Nucleus</location>
    </subcellularLocation>
</comment>
<evidence type="ECO:0000256" key="3">
    <source>
        <dbReference type="ARBA" id="ARBA00006801"/>
    </source>
</evidence>
<dbReference type="SUPFAM" id="SSF51197">
    <property type="entry name" value="Clavaminate synthase-like"/>
    <property type="match status" value="1"/>
</dbReference>
<evidence type="ECO:0000256" key="1">
    <source>
        <dbReference type="ARBA" id="ARBA00001954"/>
    </source>
</evidence>
<evidence type="ECO:0000256" key="9">
    <source>
        <dbReference type="ARBA" id="ARBA00023015"/>
    </source>
</evidence>
<keyword evidence="11" id="KW-0539">Nucleus</keyword>
<gene>
    <name evidence="17" type="ORF">RND81_07G120600</name>
</gene>
<keyword evidence="7" id="KW-0560">Oxidoreductase</keyword>
<dbReference type="PROSITE" id="PS51184">
    <property type="entry name" value="JMJC"/>
    <property type="match status" value="1"/>
</dbReference>
<evidence type="ECO:0000313" key="17">
    <source>
        <dbReference type="EMBL" id="KAK9706382.1"/>
    </source>
</evidence>
<comment type="caution">
    <text evidence="17">The sequence shown here is derived from an EMBL/GenBank/DDBJ whole genome shotgun (WGS) entry which is preliminary data.</text>
</comment>
<dbReference type="GO" id="GO:0000785">
    <property type="term" value="C:chromatin"/>
    <property type="evidence" value="ECO:0007669"/>
    <property type="project" value="TreeGrafter"/>
</dbReference>
<comment type="cofactor">
    <cofactor evidence="1">
        <name>Fe(2+)</name>
        <dbReference type="ChEBI" id="CHEBI:29033"/>
    </cofactor>
</comment>
<dbReference type="GO" id="GO:0031490">
    <property type="term" value="F:chromatin DNA binding"/>
    <property type="evidence" value="ECO:0007669"/>
    <property type="project" value="TreeGrafter"/>
</dbReference>
<dbReference type="GO" id="GO:0032454">
    <property type="term" value="F:histone H3K9 demethylase activity"/>
    <property type="evidence" value="ECO:0007669"/>
    <property type="project" value="InterPro"/>
</dbReference>
<dbReference type="PROSITE" id="PS50089">
    <property type="entry name" value="ZF_RING_2"/>
    <property type="match status" value="1"/>
</dbReference>
<dbReference type="GO" id="GO:0008270">
    <property type="term" value="F:zinc ion binding"/>
    <property type="evidence" value="ECO:0007669"/>
    <property type="project" value="UniProtKB-KW"/>
</dbReference>
<evidence type="ECO:0000256" key="12">
    <source>
        <dbReference type="ARBA" id="ARBA00060112"/>
    </source>
</evidence>
<dbReference type="Gene3D" id="2.60.120.650">
    <property type="entry name" value="Cupin"/>
    <property type="match status" value="1"/>
</dbReference>
<proteinExistence type="inferred from homology"/>
<dbReference type="EMBL" id="JBDFQZ010000007">
    <property type="protein sequence ID" value="KAK9706382.1"/>
    <property type="molecule type" value="Genomic_DNA"/>
</dbReference>
<evidence type="ECO:0000256" key="5">
    <source>
        <dbReference type="ARBA" id="ARBA00022771"/>
    </source>
</evidence>
<evidence type="ECO:0000256" key="7">
    <source>
        <dbReference type="ARBA" id="ARBA00023002"/>
    </source>
</evidence>
<keyword evidence="10" id="KW-0804">Transcription</keyword>
<dbReference type="InterPro" id="IPR001841">
    <property type="entry name" value="Znf_RING"/>
</dbReference>
<dbReference type="GO" id="GO:0003712">
    <property type="term" value="F:transcription coregulator activity"/>
    <property type="evidence" value="ECO:0007669"/>
    <property type="project" value="TreeGrafter"/>
</dbReference>
<dbReference type="SMART" id="SM00558">
    <property type="entry name" value="JmjC"/>
    <property type="match status" value="1"/>
</dbReference>
<organism evidence="17 18">
    <name type="scientific">Saponaria officinalis</name>
    <name type="common">Common soapwort</name>
    <name type="synonym">Lychnis saponaria</name>
    <dbReference type="NCBI Taxonomy" id="3572"/>
    <lineage>
        <taxon>Eukaryota</taxon>
        <taxon>Viridiplantae</taxon>
        <taxon>Streptophyta</taxon>
        <taxon>Embryophyta</taxon>
        <taxon>Tracheophyta</taxon>
        <taxon>Spermatophyta</taxon>
        <taxon>Magnoliopsida</taxon>
        <taxon>eudicotyledons</taxon>
        <taxon>Gunneridae</taxon>
        <taxon>Pentapetalae</taxon>
        <taxon>Caryophyllales</taxon>
        <taxon>Caryophyllaceae</taxon>
        <taxon>Caryophylleae</taxon>
        <taxon>Saponaria</taxon>
    </lineage>
</organism>
<dbReference type="GO" id="GO:0000118">
    <property type="term" value="C:histone deacetylase complex"/>
    <property type="evidence" value="ECO:0007669"/>
    <property type="project" value="TreeGrafter"/>
</dbReference>
<dbReference type="InterPro" id="IPR045109">
    <property type="entry name" value="LSDs-like"/>
</dbReference>
<reference evidence="17" key="1">
    <citation type="submission" date="2024-03" db="EMBL/GenBank/DDBJ databases">
        <title>WGS assembly of Saponaria officinalis var. Norfolk2.</title>
        <authorList>
            <person name="Jenkins J."/>
            <person name="Shu S."/>
            <person name="Grimwood J."/>
            <person name="Barry K."/>
            <person name="Goodstein D."/>
            <person name="Schmutz J."/>
            <person name="Leebens-Mack J."/>
            <person name="Osbourn A."/>
        </authorList>
    </citation>
    <scope>NUCLEOTIDE SEQUENCE [LARGE SCALE GENOMIC DNA]</scope>
    <source>
        <strain evidence="17">JIC</strain>
    </source>
</reference>
<keyword evidence="6" id="KW-0862">Zinc</keyword>
<keyword evidence="5 13" id="KW-0863">Zinc-finger</keyword>
<evidence type="ECO:0000256" key="4">
    <source>
        <dbReference type="ARBA" id="ARBA00022723"/>
    </source>
</evidence>
<dbReference type="Proteomes" id="UP001443914">
    <property type="component" value="Unassembled WGS sequence"/>
</dbReference>
<keyword evidence="4" id="KW-0479">Metal-binding</keyword>
<comment type="function">
    <text evidence="12">May function as histone H3 lysine demethylase and be involved in regulation of gene expression.</text>
</comment>
<dbReference type="FunFam" id="2.60.120.650:FF:000026">
    <property type="entry name" value="Transcription factor jumonji domain-containing protein"/>
    <property type="match status" value="1"/>
</dbReference>
<accession>A0AAW1JML4</accession>
<evidence type="ECO:0000259" key="15">
    <source>
        <dbReference type="PROSITE" id="PS50089"/>
    </source>
</evidence>
<protein>
    <submittedName>
        <fullName evidence="17">Uncharacterized protein</fullName>
    </submittedName>
</protein>
<dbReference type="PANTHER" id="PTHR12549">
    <property type="entry name" value="JMJC DOMAIN-CONTAINING HISTONE DEMETHYLATION PROTEIN"/>
    <property type="match status" value="1"/>
</dbReference>
<evidence type="ECO:0000256" key="14">
    <source>
        <dbReference type="SAM" id="MobiDB-lite"/>
    </source>
</evidence>
<dbReference type="Pfam" id="PF02373">
    <property type="entry name" value="JmjC"/>
    <property type="match status" value="1"/>
</dbReference>
<dbReference type="GO" id="GO:0006357">
    <property type="term" value="P:regulation of transcription by RNA polymerase II"/>
    <property type="evidence" value="ECO:0007669"/>
    <property type="project" value="TreeGrafter"/>
</dbReference>
<comment type="similarity">
    <text evidence="3">Belongs to the JARID1 histone demethylase family.</text>
</comment>
<dbReference type="GO" id="GO:0016491">
    <property type="term" value="F:oxidoreductase activity"/>
    <property type="evidence" value="ECO:0007669"/>
    <property type="project" value="UniProtKB-KW"/>
</dbReference>
<evidence type="ECO:0000256" key="6">
    <source>
        <dbReference type="ARBA" id="ARBA00022833"/>
    </source>
</evidence>
<evidence type="ECO:0000259" key="16">
    <source>
        <dbReference type="PROSITE" id="PS51184"/>
    </source>
</evidence>
<feature type="region of interest" description="Disordered" evidence="14">
    <location>
        <begin position="142"/>
        <end position="171"/>
    </location>
</feature>
<feature type="domain" description="JmjC" evidence="16">
    <location>
        <begin position="595"/>
        <end position="815"/>
    </location>
</feature>
<feature type="domain" description="RING-type" evidence="15">
    <location>
        <begin position="199"/>
        <end position="246"/>
    </location>
</feature>
<sequence>MSIMIVRKSPLNDDRQKLVAAPNIPRVNTKRKLQQFSSSKSEPNNENNIKVLSNKRQRSYSKIVQLCIEEDSDSELDDCYDDEVDEDYEVLTRKRVTRRAGKAVEGKKIQPASRKANTGKLAARNMRSKGIRCGRAVNKDREINTTSSKAGDSRDSSSTLTSFSPTSTNSNSSYNCDGNKVTAKLTLKAPEKGKKHFMCHQCKKNDRPAVVKCLKCQDKLYCLRCIRQWYPQCSEVEIAVACPFCQSICNCNNCLHSSGIIKTSKRDVSLEEKISHLKYMIGSLFPHVKQIRREQVREINIEATIKGIYMDEDDIVETSCSDDERILCNQCATSIFDHHRSCPCCGFELCLRCSKEIRGGNLLGGPEADLHKYYDNGFDYFQGGDPKCSPVNKRHPVRRLKTKWVANNDGSIPCPMKDRGGCGEGTLELRRILPKGWWRSLETKFNSLSIDVDTGQDSRGNSIDSKLYCPSSNELLGDEGRINFRQHWANGEPIVVRDCLEQTPGLSWEPMVMWRALCESTDCNIKAVDCLANCEFEVSARQFFKGYTDGRSYPNLWPEMLKLRDWPPSDTFENVLPRHCDDFISALPYQEYTDPRNGILNLGTMLPSTFLKPDLGPKTYIAYGVSMELGRGDSVTKLHCDMSDAVNILMHTSDVSLSKEQMSAIATLKRKHKAQDRRELHCQRVSDKELDHGSCVSAEGAALWDIFRREDVPKLEAYLRTHSNEFRNTFCCPVEQVFHPIHDQSFYLTLEHKRQLKEEYGVEPWSIEQKLGEAVFIPAGCPHQVRNLKSCTKVAVDFVSPENIKECLRLTEEFRRLPMAHKAREDKLEIKKMILHGVSNAIKRLDKLISKREQVSCFI</sequence>
<keyword evidence="8" id="KW-0408">Iron</keyword>